<dbReference type="AlphaFoldDB" id="A0A344LWY0"/>
<sequence>MKKNYLLAILFIISFNAIHAQDDTPISVEKNQFKVNLVFPGFVYEHGFSAKNTLYSEASLGLGYRYNSYYDEGNFYFFPMINEQFRHYYNLEKRASKGKRTAHNSGNFIAASAYYNFKSFSTNEKYGEYVSSFTIAPLWGLQRTYKGRFNIEIHLGAGVNFDKFDTEFAPIGNFTLGWVIGK</sequence>
<feature type="chain" id="PRO_5016913531" description="DUF3575 domain-containing protein" evidence="1">
    <location>
        <begin position="21"/>
        <end position="182"/>
    </location>
</feature>
<keyword evidence="3" id="KW-1185">Reference proteome</keyword>
<proteinExistence type="predicted"/>
<keyword evidence="1" id="KW-0732">Signal</keyword>
<evidence type="ECO:0000313" key="3">
    <source>
        <dbReference type="Proteomes" id="UP000251561"/>
    </source>
</evidence>
<evidence type="ECO:0008006" key="4">
    <source>
        <dbReference type="Google" id="ProtNLM"/>
    </source>
</evidence>
<protein>
    <recommendedName>
        <fullName evidence="4">DUF3575 domain-containing protein</fullName>
    </recommendedName>
</protein>
<organism evidence="2 3">
    <name type="scientific">Flavobacterium fluviale</name>
    <dbReference type="NCBI Taxonomy" id="2249356"/>
    <lineage>
        <taxon>Bacteria</taxon>
        <taxon>Pseudomonadati</taxon>
        <taxon>Bacteroidota</taxon>
        <taxon>Flavobacteriia</taxon>
        <taxon>Flavobacteriales</taxon>
        <taxon>Flavobacteriaceae</taxon>
        <taxon>Flavobacterium</taxon>
    </lineage>
</organism>
<gene>
    <name evidence="2" type="ORF">HYN86_18225</name>
</gene>
<dbReference type="OrthoDB" id="883248at2"/>
<name>A0A344LWY0_9FLAO</name>
<dbReference type="EMBL" id="CP030261">
    <property type="protein sequence ID" value="AXB58422.1"/>
    <property type="molecule type" value="Genomic_DNA"/>
</dbReference>
<accession>A0A344LWY0</accession>
<reference evidence="2 3" key="1">
    <citation type="submission" date="2018-06" db="EMBL/GenBank/DDBJ databases">
        <title>Genome sequencing of Flavobacterium.</title>
        <authorList>
            <person name="Baek M.-G."/>
            <person name="Yi H."/>
        </authorList>
    </citation>
    <scope>NUCLEOTIDE SEQUENCE [LARGE SCALE GENOMIC DNA]</scope>
    <source>
        <strain evidence="2 3">HYN0086</strain>
    </source>
</reference>
<dbReference type="Proteomes" id="UP000251561">
    <property type="component" value="Chromosome"/>
</dbReference>
<feature type="signal peptide" evidence="1">
    <location>
        <begin position="1"/>
        <end position="20"/>
    </location>
</feature>
<dbReference type="RefSeq" id="WP_113679341.1">
    <property type="nucleotide sequence ID" value="NZ_CP030261.1"/>
</dbReference>
<evidence type="ECO:0000313" key="2">
    <source>
        <dbReference type="EMBL" id="AXB58422.1"/>
    </source>
</evidence>
<evidence type="ECO:0000256" key="1">
    <source>
        <dbReference type="SAM" id="SignalP"/>
    </source>
</evidence>
<dbReference type="KEGG" id="ffl:HYN86_18225"/>